<dbReference type="Pfam" id="PF00383">
    <property type="entry name" value="dCMP_cyt_deam_1"/>
    <property type="match status" value="1"/>
</dbReference>
<dbReference type="Proteomes" id="UP000198761">
    <property type="component" value="Unassembled WGS sequence"/>
</dbReference>
<dbReference type="RefSeq" id="WP_091301135.1">
    <property type="nucleotide sequence ID" value="NZ_FOCE01000005.1"/>
</dbReference>
<dbReference type="AlphaFoldDB" id="A0A1H8GPZ8"/>
<feature type="domain" description="CMP/dCMP-type deaminase" evidence="3">
    <location>
        <begin position="1"/>
        <end position="118"/>
    </location>
</feature>
<dbReference type="CDD" id="cd01285">
    <property type="entry name" value="nucleoside_deaminase"/>
    <property type="match status" value="1"/>
</dbReference>
<dbReference type="PROSITE" id="PS51747">
    <property type="entry name" value="CYT_DCMP_DEAMINASES_2"/>
    <property type="match status" value="1"/>
</dbReference>
<evidence type="ECO:0000313" key="4">
    <source>
        <dbReference type="EMBL" id="SEN45910.1"/>
    </source>
</evidence>
<evidence type="ECO:0000259" key="3">
    <source>
        <dbReference type="PROSITE" id="PS51747"/>
    </source>
</evidence>
<dbReference type="InterPro" id="IPR016192">
    <property type="entry name" value="APOBEC/CMP_deaminase_Zn-bd"/>
</dbReference>
<proteinExistence type="predicted"/>
<dbReference type="GO" id="GO:0008270">
    <property type="term" value="F:zinc ion binding"/>
    <property type="evidence" value="ECO:0007669"/>
    <property type="project" value="InterPro"/>
</dbReference>
<dbReference type="PROSITE" id="PS00903">
    <property type="entry name" value="CYT_DCMP_DEAMINASES_1"/>
    <property type="match status" value="1"/>
</dbReference>
<keyword evidence="5" id="KW-1185">Reference proteome</keyword>
<reference evidence="4 5" key="1">
    <citation type="submission" date="2016-10" db="EMBL/GenBank/DDBJ databases">
        <authorList>
            <person name="de Groot N.N."/>
        </authorList>
    </citation>
    <scope>NUCLEOTIDE SEQUENCE [LARGE SCALE GENOMIC DNA]</scope>
    <source>
        <strain evidence="4 5">DSM 3857</strain>
    </source>
</reference>
<name>A0A1H8GPZ8_9RHOB</name>
<accession>A0A1H8GPZ8</accession>
<evidence type="ECO:0000256" key="2">
    <source>
        <dbReference type="ARBA" id="ARBA00022833"/>
    </source>
</evidence>
<dbReference type="PANTHER" id="PTHR11079">
    <property type="entry name" value="CYTOSINE DEAMINASE FAMILY MEMBER"/>
    <property type="match status" value="1"/>
</dbReference>
<sequence>MYQEKFMRRALELSASALTLPGTEPFGAVIVKDGQIVGEGLNHSLAHFDPTSHGETEAIRDACRKLQTVDLRGCELYTSAEPCALCVAAMVISGIGQLYYAASLDQCGPIFDKLPLAERFPIDVAHLRAECGGPVQGRALPAEQKLDDEAVAILKAWAAPRLA</sequence>
<dbReference type="PANTHER" id="PTHR11079:SF162">
    <property type="entry name" value="RIBOFLAVIN BIOSYNTHESIS PROTEIN PYRD, CHLOROPLASTIC"/>
    <property type="match status" value="1"/>
</dbReference>
<keyword evidence="1" id="KW-0479">Metal-binding</keyword>
<evidence type="ECO:0000313" key="5">
    <source>
        <dbReference type="Proteomes" id="UP000198761"/>
    </source>
</evidence>
<organism evidence="4 5">
    <name type="scientific">Gemmobacter aquatilis</name>
    <dbReference type="NCBI Taxonomy" id="933059"/>
    <lineage>
        <taxon>Bacteria</taxon>
        <taxon>Pseudomonadati</taxon>
        <taxon>Pseudomonadota</taxon>
        <taxon>Alphaproteobacteria</taxon>
        <taxon>Rhodobacterales</taxon>
        <taxon>Paracoccaceae</taxon>
        <taxon>Gemmobacter</taxon>
    </lineage>
</organism>
<dbReference type="EMBL" id="FOCE01000005">
    <property type="protein sequence ID" value="SEN45910.1"/>
    <property type="molecule type" value="Genomic_DNA"/>
</dbReference>
<dbReference type="Gene3D" id="3.40.140.10">
    <property type="entry name" value="Cytidine Deaminase, domain 2"/>
    <property type="match status" value="1"/>
</dbReference>
<gene>
    <name evidence="4" type="ORF">SAMN04488103_105129</name>
</gene>
<keyword evidence="2" id="KW-0862">Zinc</keyword>
<dbReference type="STRING" id="933059.SAMN04488103_105129"/>
<evidence type="ECO:0000256" key="1">
    <source>
        <dbReference type="ARBA" id="ARBA00022723"/>
    </source>
</evidence>
<dbReference type="InterPro" id="IPR016193">
    <property type="entry name" value="Cytidine_deaminase-like"/>
</dbReference>
<dbReference type="GO" id="GO:0016787">
    <property type="term" value="F:hydrolase activity"/>
    <property type="evidence" value="ECO:0007669"/>
    <property type="project" value="InterPro"/>
</dbReference>
<protein>
    <submittedName>
        <fullName evidence="4">tRNA(Arg) A34 adenosine deaminase TadA</fullName>
    </submittedName>
</protein>
<dbReference type="OrthoDB" id="7768233at2"/>
<dbReference type="SUPFAM" id="SSF53927">
    <property type="entry name" value="Cytidine deaminase-like"/>
    <property type="match status" value="1"/>
</dbReference>
<dbReference type="InterPro" id="IPR002125">
    <property type="entry name" value="CMP_dCMP_dom"/>
</dbReference>